<reference evidence="2" key="1">
    <citation type="submission" date="2013-07" db="EMBL/GenBank/DDBJ databases">
        <title>Transcriptome sequencing and developmental regulation of gene expression in Anopheles aquasalis.</title>
        <authorList>
            <consortium name="Brazilian Malaria Network (MCT/CNPq/MS/SCTIE/DECIT/PRONEX 555648/2009-5) and Research Network on Bioactive Molecules from Arthropod Vectors (NAP-MOBIARVE"/>
            <consortium name="University of Sao Paulo)"/>
            <person name="Marinotti O."/>
            <person name="Ribeiro J.M.C."/>
            <person name="Costa-da-Silva A.L."/>
            <person name="Silva M.C.P."/>
            <person name="Lopes A.R."/>
            <person name="Barros M.S."/>
            <person name="Sa-Nunes A."/>
            <person name="Konjin B.B."/>
            <person name="Carvalho E."/>
            <person name="Suesdek L."/>
            <person name="Silva-Neto M.A.C."/>
            <person name="Capurro M.L."/>
        </authorList>
    </citation>
    <scope>NUCLEOTIDE SEQUENCE</scope>
    <source>
        <tissue evidence="2">Whole body</tissue>
    </source>
</reference>
<sequence>KIATQRSAKRLSKDETFCAFFCVYHCTRSFVPFRMEMEVIKTDPLELEIESMDCERNMEMDADLTATLIELVKQYPVLYDTAHPKFKYNEKKGEAWNHISASLNVDSEVLKTKWRSLRDTFIRRKKEPKRWKKWRWADRLSFLELTYLPEQRTRAKPTIVDIQPVIEVAPLTTPKITPKVKVETPVSGNRQHEGSDVDKVIGFLTKREKKDSSDLLFTHYASLFKTSR</sequence>
<dbReference type="PROSITE" id="PS51029">
    <property type="entry name" value="MADF"/>
    <property type="match status" value="1"/>
</dbReference>
<dbReference type="EMBL" id="GAMD01000210">
    <property type="protein sequence ID" value="JAB01381.1"/>
    <property type="molecule type" value="mRNA"/>
</dbReference>
<proteinExistence type="evidence at transcript level"/>
<dbReference type="InterPro" id="IPR039353">
    <property type="entry name" value="TF_Adf1"/>
</dbReference>
<name>T1DSF2_ANOAQ</name>
<dbReference type="SMART" id="SM00595">
    <property type="entry name" value="MADF"/>
    <property type="match status" value="1"/>
</dbReference>
<dbReference type="InterPro" id="IPR006578">
    <property type="entry name" value="MADF-dom"/>
</dbReference>
<dbReference type="PANTHER" id="PTHR12243">
    <property type="entry name" value="MADF DOMAIN TRANSCRIPTION FACTOR"/>
    <property type="match status" value="1"/>
</dbReference>
<accession>T1DSF2</accession>
<evidence type="ECO:0000259" key="1">
    <source>
        <dbReference type="PROSITE" id="PS51029"/>
    </source>
</evidence>
<dbReference type="AlphaFoldDB" id="T1DSF2"/>
<dbReference type="Pfam" id="PF10545">
    <property type="entry name" value="MADF_DNA_bdg"/>
    <property type="match status" value="1"/>
</dbReference>
<dbReference type="PANTHER" id="PTHR12243:SF67">
    <property type="entry name" value="COREPRESSOR OF PANGOLIN, ISOFORM A-RELATED"/>
    <property type="match status" value="1"/>
</dbReference>
<evidence type="ECO:0000313" key="2">
    <source>
        <dbReference type="EMBL" id="JAB01381.1"/>
    </source>
</evidence>
<dbReference type="VEuPathDB" id="VectorBase:AAQUA_004916"/>
<protein>
    <submittedName>
        <fullName evidence="2">Putative alcohol dehydrogenase transcription factor myb/sant-like protein</fullName>
    </submittedName>
</protein>
<organism evidence="2">
    <name type="scientific">Anopheles aquasalis</name>
    <name type="common">Malaria mosquito</name>
    <dbReference type="NCBI Taxonomy" id="42839"/>
    <lineage>
        <taxon>Eukaryota</taxon>
        <taxon>Metazoa</taxon>
        <taxon>Ecdysozoa</taxon>
        <taxon>Arthropoda</taxon>
        <taxon>Hexapoda</taxon>
        <taxon>Insecta</taxon>
        <taxon>Pterygota</taxon>
        <taxon>Neoptera</taxon>
        <taxon>Endopterygota</taxon>
        <taxon>Diptera</taxon>
        <taxon>Nematocera</taxon>
        <taxon>Culicoidea</taxon>
        <taxon>Culicidae</taxon>
        <taxon>Anophelinae</taxon>
        <taxon>Anopheles</taxon>
    </lineage>
</organism>
<feature type="non-terminal residue" evidence="2">
    <location>
        <position position="1"/>
    </location>
</feature>
<feature type="domain" description="MADF" evidence="1">
    <location>
        <begin position="67"/>
        <end position="148"/>
    </location>
</feature>